<protein>
    <recommendedName>
        <fullName evidence="6">ATP phosphoribosyltransferase</fullName>
        <ecNumber evidence="5">2.4.2.17</ecNumber>
    </recommendedName>
</protein>
<evidence type="ECO:0000256" key="10">
    <source>
        <dbReference type="ARBA" id="ARBA00022679"/>
    </source>
</evidence>
<dbReference type="EMBL" id="LSSK01001078">
    <property type="protein sequence ID" value="OMH80784.1"/>
    <property type="molecule type" value="Genomic_DNA"/>
</dbReference>
<dbReference type="GO" id="GO:0005737">
    <property type="term" value="C:cytoplasm"/>
    <property type="evidence" value="ECO:0007669"/>
    <property type="project" value="UniProtKB-SubCell"/>
</dbReference>
<dbReference type="InterPro" id="IPR018198">
    <property type="entry name" value="ATP_PRibTrfase_CS"/>
</dbReference>
<comment type="subcellular location">
    <subcellularLocation>
        <location evidence="2">Cytoplasm</location>
    </subcellularLocation>
</comment>
<dbReference type="FunFam" id="3.30.70.120:FF:000003">
    <property type="entry name" value="ATP phosphoribosyltransferase"/>
    <property type="match status" value="1"/>
</dbReference>
<evidence type="ECO:0000256" key="3">
    <source>
        <dbReference type="ARBA" id="ARBA00004667"/>
    </source>
</evidence>
<organism evidence="17 18">
    <name type="scientific">Zancudomyces culisetae</name>
    <name type="common">Gut fungus</name>
    <name type="synonym">Smittium culisetae</name>
    <dbReference type="NCBI Taxonomy" id="1213189"/>
    <lineage>
        <taxon>Eukaryota</taxon>
        <taxon>Fungi</taxon>
        <taxon>Fungi incertae sedis</taxon>
        <taxon>Zoopagomycota</taxon>
        <taxon>Kickxellomycotina</taxon>
        <taxon>Harpellomycetes</taxon>
        <taxon>Harpellales</taxon>
        <taxon>Legeriomycetaceae</taxon>
        <taxon>Zancudomyces</taxon>
    </lineage>
</organism>
<dbReference type="UniPathway" id="UPA00031">
    <property type="reaction ID" value="UER00006"/>
</dbReference>
<dbReference type="HAMAP" id="MF_00079">
    <property type="entry name" value="HisG_Long"/>
    <property type="match status" value="1"/>
</dbReference>
<dbReference type="FunFam" id="3.40.190.10:FF:000123">
    <property type="entry name" value="HIS1p ATP phosphoribosyltransferase"/>
    <property type="match status" value="1"/>
</dbReference>
<feature type="domain" description="Histidine biosynthesis HisG C-terminal" evidence="16">
    <location>
        <begin position="235"/>
        <end position="307"/>
    </location>
</feature>
<dbReference type="SUPFAM" id="SSF53850">
    <property type="entry name" value="Periplasmic binding protein-like II"/>
    <property type="match status" value="1"/>
</dbReference>
<evidence type="ECO:0000256" key="11">
    <source>
        <dbReference type="ARBA" id="ARBA00022741"/>
    </source>
</evidence>
<keyword evidence="9 17" id="KW-0328">Glycosyltransferase</keyword>
<evidence type="ECO:0000256" key="5">
    <source>
        <dbReference type="ARBA" id="ARBA00011946"/>
    </source>
</evidence>
<evidence type="ECO:0000256" key="9">
    <source>
        <dbReference type="ARBA" id="ARBA00022676"/>
    </source>
</evidence>
<dbReference type="InterPro" id="IPR015867">
    <property type="entry name" value="N-reg_PII/ATP_PRibTrfase_C"/>
</dbReference>
<evidence type="ECO:0000256" key="4">
    <source>
        <dbReference type="ARBA" id="ARBA00009372"/>
    </source>
</evidence>
<name>A0A1R1PIH4_ZANCU</name>
<comment type="similarity">
    <text evidence="4">Belongs to the ATP phosphoribosyltransferase family.</text>
</comment>
<dbReference type="AlphaFoldDB" id="A0A1R1PIH4"/>
<dbReference type="GO" id="GO:0005524">
    <property type="term" value="F:ATP binding"/>
    <property type="evidence" value="ECO:0007669"/>
    <property type="project" value="UniProtKB-KW"/>
</dbReference>
<keyword evidence="12" id="KW-0067">ATP-binding</keyword>
<dbReference type="InterPro" id="IPR020621">
    <property type="entry name" value="ATP-PRT_HisG_long"/>
</dbReference>
<keyword evidence="11" id="KW-0547">Nucleotide-binding</keyword>
<dbReference type="PROSITE" id="PS01316">
    <property type="entry name" value="ATP_P_PHORIBOSYLTR"/>
    <property type="match status" value="1"/>
</dbReference>
<sequence length="310" mass="34172">MEIIENNGRLLFAVPKKGRLYENCLALLEKIGIDFKRKARHDIALVSNLPIALLFLPAADIAKYVAEGDVDMGITGQDIISETECQDLIEELLPLGFGKCKLQVQVPSKSGITSAEELVGKRIVTSFPALTQKYFDELESKTRAETPQEQQGTPQQQKRNTKVKYVNGSVEIACSLGLADGIVDLVESGETMRAAGLQVAGTVLQSQAVLFCRKNKRYPELVEKLKSRIEGVLTARKYVLCQYNILRNNTEQAIKITPGRKAPSIMPLDKPDWVAINAMVEKAVLAETMDQLTQLGATDILVLAIDNCRV</sequence>
<dbReference type="Gene3D" id="3.40.190.10">
    <property type="entry name" value="Periplasmic binding protein-like II"/>
    <property type="match status" value="2"/>
</dbReference>
<keyword evidence="8" id="KW-0028">Amino-acid biosynthesis</keyword>
<comment type="pathway">
    <text evidence="3">Amino-acid biosynthesis; L-histidine biosynthesis; L-histidine from 5-phospho-alpha-D-ribose 1-diphosphate: step 1/9.</text>
</comment>
<dbReference type="Gene3D" id="3.30.70.120">
    <property type="match status" value="1"/>
</dbReference>
<comment type="catalytic activity">
    <reaction evidence="1">
        <text>1-(5-phospho-beta-D-ribosyl)-ATP + diphosphate = 5-phospho-alpha-D-ribose 1-diphosphate + ATP</text>
        <dbReference type="Rhea" id="RHEA:18473"/>
        <dbReference type="ChEBI" id="CHEBI:30616"/>
        <dbReference type="ChEBI" id="CHEBI:33019"/>
        <dbReference type="ChEBI" id="CHEBI:58017"/>
        <dbReference type="ChEBI" id="CHEBI:73183"/>
        <dbReference type="EC" id="2.4.2.17"/>
    </reaction>
</comment>
<dbReference type="GO" id="GO:0000105">
    <property type="term" value="P:L-histidine biosynthetic process"/>
    <property type="evidence" value="ECO:0007669"/>
    <property type="project" value="UniProtKB-UniPathway"/>
</dbReference>
<keyword evidence="7" id="KW-0963">Cytoplasm</keyword>
<evidence type="ECO:0000256" key="14">
    <source>
        <dbReference type="SAM" id="MobiDB-lite"/>
    </source>
</evidence>
<gene>
    <name evidence="17" type="ORF">AX774_g5773</name>
</gene>
<dbReference type="GO" id="GO:0003879">
    <property type="term" value="F:ATP phosphoribosyltransferase activity"/>
    <property type="evidence" value="ECO:0007669"/>
    <property type="project" value="UniProtKB-EC"/>
</dbReference>
<dbReference type="PANTHER" id="PTHR21403:SF8">
    <property type="entry name" value="ATP PHOSPHORIBOSYLTRANSFERASE"/>
    <property type="match status" value="1"/>
</dbReference>
<keyword evidence="18" id="KW-1185">Reference proteome</keyword>
<dbReference type="InterPro" id="IPR001348">
    <property type="entry name" value="ATP_PRibTrfase_HisG"/>
</dbReference>
<dbReference type="OrthoDB" id="2574at2759"/>
<evidence type="ECO:0000256" key="12">
    <source>
        <dbReference type="ARBA" id="ARBA00022840"/>
    </source>
</evidence>
<feature type="region of interest" description="Disordered" evidence="14">
    <location>
        <begin position="141"/>
        <end position="161"/>
    </location>
</feature>
<evidence type="ECO:0000256" key="13">
    <source>
        <dbReference type="ARBA" id="ARBA00023102"/>
    </source>
</evidence>
<evidence type="ECO:0000256" key="2">
    <source>
        <dbReference type="ARBA" id="ARBA00004496"/>
    </source>
</evidence>
<dbReference type="InterPro" id="IPR013115">
    <property type="entry name" value="HisG_C"/>
</dbReference>
<reference evidence="18" key="1">
    <citation type="submission" date="2017-01" db="EMBL/GenBank/DDBJ databases">
        <authorList>
            <person name="Wang Y."/>
            <person name="White M."/>
            <person name="Kvist S."/>
            <person name="Moncalvo J.-M."/>
        </authorList>
    </citation>
    <scope>NUCLEOTIDE SEQUENCE [LARGE SCALE GENOMIC DNA]</scope>
    <source>
        <strain evidence="18">COL-18-3</strain>
    </source>
</reference>
<evidence type="ECO:0000256" key="8">
    <source>
        <dbReference type="ARBA" id="ARBA00022605"/>
    </source>
</evidence>
<evidence type="ECO:0000313" key="18">
    <source>
        <dbReference type="Proteomes" id="UP000188320"/>
    </source>
</evidence>
<dbReference type="InterPro" id="IPR011322">
    <property type="entry name" value="N-reg_PII-like_a/b"/>
</dbReference>
<dbReference type="EC" id="2.4.2.17" evidence="5"/>
<dbReference type="InterPro" id="IPR013820">
    <property type="entry name" value="ATP_PRibTrfase_cat"/>
</dbReference>
<evidence type="ECO:0000256" key="7">
    <source>
        <dbReference type="ARBA" id="ARBA00022490"/>
    </source>
</evidence>
<evidence type="ECO:0000256" key="6">
    <source>
        <dbReference type="ARBA" id="ARBA00020998"/>
    </source>
</evidence>
<dbReference type="Pfam" id="PF01634">
    <property type="entry name" value="HisG"/>
    <property type="match status" value="1"/>
</dbReference>
<dbReference type="GO" id="GO:0000287">
    <property type="term" value="F:magnesium ion binding"/>
    <property type="evidence" value="ECO:0007669"/>
    <property type="project" value="InterPro"/>
</dbReference>
<dbReference type="NCBIfam" id="TIGR03455">
    <property type="entry name" value="HisG_C-term"/>
    <property type="match status" value="1"/>
</dbReference>
<dbReference type="SUPFAM" id="SSF54913">
    <property type="entry name" value="GlnB-like"/>
    <property type="match status" value="1"/>
</dbReference>
<dbReference type="PANTHER" id="PTHR21403">
    <property type="entry name" value="ATP PHOSPHORIBOSYLTRANSFERASE ATP-PRTASE"/>
    <property type="match status" value="1"/>
</dbReference>
<accession>A0A1R1PIH4</accession>
<feature type="domain" description="ATP phosphoribosyltransferase catalytic" evidence="15">
    <location>
        <begin position="58"/>
        <end position="231"/>
    </location>
</feature>
<evidence type="ECO:0000259" key="15">
    <source>
        <dbReference type="Pfam" id="PF01634"/>
    </source>
</evidence>
<dbReference type="Proteomes" id="UP000188320">
    <property type="component" value="Unassembled WGS sequence"/>
</dbReference>
<keyword evidence="13" id="KW-0368">Histidine biosynthesis</keyword>
<keyword evidence="10 17" id="KW-0808">Transferase</keyword>
<feature type="compositionally biased region" description="Low complexity" evidence="14">
    <location>
        <begin position="147"/>
        <end position="157"/>
    </location>
</feature>
<evidence type="ECO:0000313" key="17">
    <source>
        <dbReference type="EMBL" id="OMH80784.1"/>
    </source>
</evidence>
<dbReference type="NCBIfam" id="TIGR00070">
    <property type="entry name" value="hisG"/>
    <property type="match status" value="1"/>
</dbReference>
<evidence type="ECO:0000259" key="16">
    <source>
        <dbReference type="Pfam" id="PF08029"/>
    </source>
</evidence>
<comment type="caution">
    <text evidence="17">The sequence shown here is derived from an EMBL/GenBank/DDBJ whole genome shotgun (WGS) entry which is preliminary data.</text>
</comment>
<evidence type="ECO:0000256" key="1">
    <source>
        <dbReference type="ARBA" id="ARBA00000915"/>
    </source>
</evidence>
<proteinExistence type="inferred from homology"/>
<dbReference type="Pfam" id="PF08029">
    <property type="entry name" value="HisG_C"/>
    <property type="match status" value="1"/>
</dbReference>